<proteinExistence type="inferred from homology"/>
<comment type="similarity">
    <text evidence="2 6">Belongs to the acyl-CoA dehydrogenase family.</text>
</comment>
<dbReference type="PROSITE" id="PS00073">
    <property type="entry name" value="ACYL_COA_DH_2"/>
    <property type="match status" value="1"/>
</dbReference>
<dbReference type="InterPro" id="IPR037069">
    <property type="entry name" value="AcylCoA_DH/ox_N_sf"/>
</dbReference>
<comment type="caution">
    <text evidence="10">The sequence shown here is derived from an EMBL/GenBank/DDBJ whole genome shotgun (WGS) entry which is preliminary data.</text>
</comment>
<evidence type="ECO:0000313" key="10">
    <source>
        <dbReference type="EMBL" id="GGM64502.1"/>
    </source>
</evidence>
<name>A0A917U9R9_9ACTN</name>
<evidence type="ECO:0000256" key="3">
    <source>
        <dbReference type="ARBA" id="ARBA00022630"/>
    </source>
</evidence>
<dbReference type="InterPro" id="IPR009075">
    <property type="entry name" value="AcylCo_DH/oxidase_C"/>
</dbReference>
<dbReference type="FunFam" id="2.40.110.10:FF:000002">
    <property type="entry name" value="Acyl-CoA dehydrogenase fadE12"/>
    <property type="match status" value="1"/>
</dbReference>
<dbReference type="InterPro" id="IPR006091">
    <property type="entry name" value="Acyl-CoA_Oxase/DH_mid-dom"/>
</dbReference>
<dbReference type="SUPFAM" id="SSF56645">
    <property type="entry name" value="Acyl-CoA dehydrogenase NM domain-like"/>
    <property type="match status" value="1"/>
</dbReference>
<dbReference type="InterPro" id="IPR046373">
    <property type="entry name" value="Acyl-CoA_Oxase/DH_mid-dom_sf"/>
</dbReference>
<dbReference type="FunFam" id="1.20.140.10:FF:000001">
    <property type="entry name" value="Acyl-CoA dehydrogenase"/>
    <property type="match status" value="1"/>
</dbReference>
<dbReference type="GO" id="GO:0050660">
    <property type="term" value="F:flavin adenine dinucleotide binding"/>
    <property type="evidence" value="ECO:0007669"/>
    <property type="project" value="InterPro"/>
</dbReference>
<dbReference type="Gene3D" id="1.20.140.10">
    <property type="entry name" value="Butyryl-CoA Dehydrogenase, subunit A, domain 3"/>
    <property type="match status" value="1"/>
</dbReference>
<dbReference type="InterPro" id="IPR006089">
    <property type="entry name" value="Acyl-CoA_DH_CS"/>
</dbReference>
<reference evidence="10" key="2">
    <citation type="submission" date="2020-09" db="EMBL/GenBank/DDBJ databases">
        <authorList>
            <person name="Sun Q."/>
            <person name="Ohkuma M."/>
        </authorList>
    </citation>
    <scope>NUCLEOTIDE SEQUENCE</scope>
    <source>
        <strain evidence="10">JCM 19831</strain>
    </source>
</reference>
<dbReference type="PANTHER" id="PTHR43884">
    <property type="entry name" value="ACYL-COA DEHYDROGENASE"/>
    <property type="match status" value="1"/>
</dbReference>
<evidence type="ECO:0000256" key="5">
    <source>
        <dbReference type="ARBA" id="ARBA00023002"/>
    </source>
</evidence>
<dbReference type="InterPro" id="IPR009100">
    <property type="entry name" value="AcylCoA_DH/oxidase_NM_dom_sf"/>
</dbReference>
<keyword evidence="3 6" id="KW-0285">Flavoprotein</keyword>
<keyword evidence="11" id="KW-1185">Reference proteome</keyword>
<dbReference type="Pfam" id="PF02770">
    <property type="entry name" value="Acyl-CoA_dh_M"/>
    <property type="match status" value="1"/>
</dbReference>
<organism evidence="10 11">
    <name type="scientific">Dactylosporangium sucinum</name>
    <dbReference type="NCBI Taxonomy" id="1424081"/>
    <lineage>
        <taxon>Bacteria</taxon>
        <taxon>Bacillati</taxon>
        <taxon>Actinomycetota</taxon>
        <taxon>Actinomycetes</taxon>
        <taxon>Micromonosporales</taxon>
        <taxon>Micromonosporaceae</taxon>
        <taxon>Dactylosporangium</taxon>
    </lineage>
</organism>
<feature type="domain" description="Acyl-CoA dehydrogenase/oxidase C-terminal" evidence="7">
    <location>
        <begin position="232"/>
        <end position="379"/>
    </location>
</feature>
<evidence type="ECO:0000313" key="11">
    <source>
        <dbReference type="Proteomes" id="UP000642070"/>
    </source>
</evidence>
<dbReference type="Gene3D" id="1.10.540.10">
    <property type="entry name" value="Acyl-CoA dehydrogenase/oxidase, N-terminal domain"/>
    <property type="match status" value="1"/>
</dbReference>
<dbReference type="Proteomes" id="UP000642070">
    <property type="component" value="Unassembled WGS sequence"/>
</dbReference>
<gene>
    <name evidence="10" type="ORF">GCM10007977_077470</name>
</gene>
<protein>
    <submittedName>
        <fullName evidence="10">Long-chain-acyl-CoA dehydrogenase</fullName>
    </submittedName>
</protein>
<feature type="domain" description="Acyl-CoA dehydrogenase/oxidase N-terminal" evidence="9">
    <location>
        <begin position="9"/>
        <end position="121"/>
    </location>
</feature>
<dbReference type="SUPFAM" id="SSF47203">
    <property type="entry name" value="Acyl-CoA dehydrogenase C-terminal domain-like"/>
    <property type="match status" value="1"/>
</dbReference>
<keyword evidence="4 6" id="KW-0274">FAD</keyword>
<reference evidence="10" key="1">
    <citation type="journal article" date="2014" name="Int. J. Syst. Evol. Microbiol.">
        <title>Complete genome sequence of Corynebacterium casei LMG S-19264T (=DSM 44701T), isolated from a smear-ripened cheese.</title>
        <authorList>
            <consortium name="US DOE Joint Genome Institute (JGI-PGF)"/>
            <person name="Walter F."/>
            <person name="Albersmeier A."/>
            <person name="Kalinowski J."/>
            <person name="Ruckert C."/>
        </authorList>
    </citation>
    <scope>NUCLEOTIDE SEQUENCE</scope>
    <source>
        <strain evidence="10">JCM 19831</strain>
    </source>
</reference>
<dbReference type="EMBL" id="BMPI01000050">
    <property type="protein sequence ID" value="GGM64502.1"/>
    <property type="molecule type" value="Genomic_DNA"/>
</dbReference>
<dbReference type="Pfam" id="PF02771">
    <property type="entry name" value="Acyl-CoA_dh_N"/>
    <property type="match status" value="1"/>
</dbReference>
<dbReference type="Pfam" id="PF00441">
    <property type="entry name" value="Acyl-CoA_dh_1"/>
    <property type="match status" value="1"/>
</dbReference>
<dbReference type="PANTHER" id="PTHR43884:SF12">
    <property type="entry name" value="ISOVALERYL-COA DEHYDROGENASE, MITOCHONDRIAL-RELATED"/>
    <property type="match status" value="1"/>
</dbReference>
<comment type="cofactor">
    <cofactor evidence="1 6">
        <name>FAD</name>
        <dbReference type="ChEBI" id="CHEBI:57692"/>
    </cofactor>
</comment>
<dbReference type="GO" id="GO:0003995">
    <property type="term" value="F:acyl-CoA dehydrogenase activity"/>
    <property type="evidence" value="ECO:0007669"/>
    <property type="project" value="InterPro"/>
</dbReference>
<keyword evidence="5 6" id="KW-0560">Oxidoreductase</keyword>
<evidence type="ECO:0000259" key="9">
    <source>
        <dbReference type="Pfam" id="PF02771"/>
    </source>
</evidence>
<evidence type="ECO:0000259" key="7">
    <source>
        <dbReference type="Pfam" id="PF00441"/>
    </source>
</evidence>
<evidence type="ECO:0000256" key="2">
    <source>
        <dbReference type="ARBA" id="ARBA00009347"/>
    </source>
</evidence>
<evidence type="ECO:0000256" key="1">
    <source>
        <dbReference type="ARBA" id="ARBA00001974"/>
    </source>
</evidence>
<dbReference type="InterPro" id="IPR013786">
    <property type="entry name" value="AcylCoA_DH/ox_N"/>
</dbReference>
<feature type="domain" description="Acyl-CoA oxidase/dehydrogenase middle" evidence="8">
    <location>
        <begin position="125"/>
        <end position="220"/>
    </location>
</feature>
<evidence type="ECO:0000259" key="8">
    <source>
        <dbReference type="Pfam" id="PF02770"/>
    </source>
</evidence>
<evidence type="ECO:0000256" key="4">
    <source>
        <dbReference type="ARBA" id="ARBA00022827"/>
    </source>
</evidence>
<accession>A0A917U9R9</accession>
<dbReference type="InterPro" id="IPR036250">
    <property type="entry name" value="AcylCo_DH-like_C"/>
</dbReference>
<dbReference type="Gene3D" id="2.40.110.10">
    <property type="entry name" value="Butyryl-CoA Dehydrogenase, subunit A, domain 2"/>
    <property type="match status" value="1"/>
</dbReference>
<sequence>MTVERTIFTAEHDAFRVLARSFFDKECAPHAEEWEHAGQVDRELWRKAGAVGLLGWEAPTEYGGLGIRDFRYNVVMTEEYVRSGSTGFGFALHNDVMPPYLIDLTTGEQQRRWLPGYVSGDIVTAIAMTEPDAGSDLKNIRTTAVDAGDHWLLSGAKTYITNGILSDLVIVAARTDPGAGHRGISLLAVERGMPGFSRGRNLDKIGLKAQDTAELFFEQVAVPKRNLVGELNRGFYHLMAGLTQERLACAVTSTVIMERALALTTDFVRNRRVYGNPLSELQNTQFRLAEVKAAAEVCRVYTDRAIAEHVEGRLTADDAAIAKMFVTERQWEAVDACLQLFGGAGYMNEYEIARLWRDTRVQRILAGSSEVMRHIIGRKQVSEA</sequence>
<dbReference type="AlphaFoldDB" id="A0A917U9R9"/>
<dbReference type="RefSeq" id="WP_229836287.1">
    <property type="nucleotide sequence ID" value="NZ_BMPI01000050.1"/>
</dbReference>
<evidence type="ECO:0000256" key="6">
    <source>
        <dbReference type="RuleBase" id="RU362125"/>
    </source>
</evidence>